<dbReference type="GO" id="GO:0000139">
    <property type="term" value="C:Golgi membrane"/>
    <property type="evidence" value="ECO:0007669"/>
    <property type="project" value="UniProtKB-SubCell"/>
</dbReference>
<dbReference type="Pfam" id="PF05739">
    <property type="entry name" value="SNARE"/>
    <property type="match status" value="1"/>
</dbReference>
<protein>
    <recommendedName>
        <fullName evidence="12">t-SNARE coiled-coil homology domain-containing protein</fullName>
    </recommendedName>
</protein>
<evidence type="ECO:0000259" key="12">
    <source>
        <dbReference type="PROSITE" id="PS50192"/>
    </source>
</evidence>
<dbReference type="InterPro" id="IPR045242">
    <property type="entry name" value="Syntaxin"/>
</dbReference>
<dbReference type="InterPro" id="IPR006012">
    <property type="entry name" value="Syntaxin/epimorphin_CS"/>
</dbReference>
<feature type="region of interest" description="Disordered" evidence="10">
    <location>
        <begin position="1"/>
        <end position="32"/>
    </location>
</feature>
<sequence>MAAHYPSSASSTPPPHLLGSSFASSSSTSHLGQTRSRTLLFLSYRESSGPSSSRRIPSGSDIFSAPYTDADDPLGSSSLHADSESHNLLPRRSREGHISLSVDELPPKWMDVSDQVDSILLAIRPRMDALSKLHEKHLRPGFADRSSEEKNIESLALEITKDFRRCSRLVAGLAAYTQHLMREAKRTGGEGEVTQSDLLLLEESTTHADQDILQRSKEIDEIAKSIQELATLFTDLQTLVIDQGTLLDRIDYNVELMSREIKGAVQELETATRYQRRSGRRQCILFLVLLCLLLVTIIVVKPFWRVFAGSGSNGDQRAANPPPPPSTASR</sequence>
<dbReference type="HOGENOM" id="CLU_038177_0_0_1"/>
<evidence type="ECO:0000256" key="8">
    <source>
        <dbReference type="ARBA" id="ARBA00023054"/>
    </source>
</evidence>
<feature type="region of interest" description="Disordered" evidence="10">
    <location>
        <begin position="47"/>
        <end position="67"/>
    </location>
</feature>
<dbReference type="PANTHER" id="PTHR19957:SF83">
    <property type="entry name" value="SYNTAXIN-16"/>
    <property type="match status" value="1"/>
</dbReference>
<dbReference type="EMBL" id="KI545868">
    <property type="protein sequence ID" value="EST06773.1"/>
    <property type="molecule type" value="Genomic_DNA"/>
</dbReference>
<dbReference type="OrthoDB" id="10251371at2759"/>
<dbReference type="SMART" id="SM00397">
    <property type="entry name" value="t_SNARE"/>
    <property type="match status" value="1"/>
</dbReference>
<keyword evidence="4 11" id="KW-0812">Transmembrane</keyword>
<feature type="transmembrane region" description="Helical" evidence="11">
    <location>
        <begin position="283"/>
        <end position="304"/>
    </location>
</feature>
<organism evidence="13 14">
    <name type="scientific">Kalmanozyma brasiliensis (strain GHG001)</name>
    <name type="common">Yeast</name>
    <name type="synonym">Pseudozyma brasiliensis</name>
    <dbReference type="NCBI Taxonomy" id="1365824"/>
    <lineage>
        <taxon>Eukaryota</taxon>
        <taxon>Fungi</taxon>
        <taxon>Dikarya</taxon>
        <taxon>Basidiomycota</taxon>
        <taxon>Ustilaginomycotina</taxon>
        <taxon>Ustilaginomycetes</taxon>
        <taxon>Ustilaginales</taxon>
        <taxon>Ustilaginaceae</taxon>
        <taxon>Kalmanozyma</taxon>
    </lineage>
</organism>
<evidence type="ECO:0000256" key="6">
    <source>
        <dbReference type="ARBA" id="ARBA00022989"/>
    </source>
</evidence>
<dbReference type="PROSITE" id="PS00914">
    <property type="entry name" value="SYNTAXIN"/>
    <property type="match status" value="1"/>
</dbReference>
<evidence type="ECO:0000256" key="7">
    <source>
        <dbReference type="ARBA" id="ARBA00023034"/>
    </source>
</evidence>
<feature type="compositionally biased region" description="Low complexity" evidence="10">
    <location>
        <begin position="20"/>
        <end position="29"/>
    </location>
</feature>
<keyword evidence="14" id="KW-1185">Reference proteome</keyword>
<dbReference type="eggNOG" id="KOG0809">
    <property type="taxonomic scope" value="Eukaryota"/>
</dbReference>
<reference evidence="14" key="1">
    <citation type="journal article" date="2013" name="Genome Announc.">
        <title>Draft genome sequence of Pseudozyma brasiliensis sp. nov. strain GHG001, a high producer of endo-1,4-xylanase isolated from an insect pest of sugarcane.</title>
        <authorList>
            <person name="Oliveira J.V.D.C."/>
            <person name="dos Santos R.A.C."/>
            <person name="Borges T.A."/>
            <person name="Riano-Pachon D.M."/>
            <person name="Goldman G.H."/>
        </authorList>
    </citation>
    <scope>NUCLEOTIDE SEQUENCE [LARGE SCALE GENOMIC DNA]</scope>
    <source>
        <strain evidence="14">GHG001</strain>
    </source>
</reference>
<keyword evidence="5" id="KW-0653">Protein transport</keyword>
<gene>
    <name evidence="13" type="ORF">PSEUBRA_SCAF25g00969</name>
</gene>
<feature type="compositionally biased region" description="Low complexity" evidence="10">
    <location>
        <begin position="47"/>
        <end position="60"/>
    </location>
</feature>
<dbReference type="GO" id="GO:0031201">
    <property type="term" value="C:SNARE complex"/>
    <property type="evidence" value="ECO:0007669"/>
    <property type="project" value="TreeGrafter"/>
</dbReference>
<feature type="region of interest" description="Disordered" evidence="10">
    <location>
        <begin position="73"/>
        <end position="92"/>
    </location>
</feature>
<dbReference type="SUPFAM" id="SSF47661">
    <property type="entry name" value="t-snare proteins"/>
    <property type="match status" value="1"/>
</dbReference>
<evidence type="ECO:0000313" key="14">
    <source>
        <dbReference type="Proteomes" id="UP000019377"/>
    </source>
</evidence>
<keyword evidence="8" id="KW-0175">Coiled coil</keyword>
<keyword evidence="7" id="KW-0333">Golgi apparatus</keyword>
<dbReference type="GO" id="GO:0005484">
    <property type="term" value="F:SNAP receptor activity"/>
    <property type="evidence" value="ECO:0007669"/>
    <property type="project" value="InterPro"/>
</dbReference>
<dbReference type="GO" id="GO:0006906">
    <property type="term" value="P:vesicle fusion"/>
    <property type="evidence" value="ECO:0007669"/>
    <property type="project" value="TreeGrafter"/>
</dbReference>
<dbReference type="GO" id="GO:0048278">
    <property type="term" value="P:vesicle docking"/>
    <property type="evidence" value="ECO:0007669"/>
    <property type="project" value="TreeGrafter"/>
</dbReference>
<dbReference type="GO" id="GO:0000149">
    <property type="term" value="F:SNARE binding"/>
    <property type="evidence" value="ECO:0007669"/>
    <property type="project" value="TreeGrafter"/>
</dbReference>
<evidence type="ECO:0000256" key="4">
    <source>
        <dbReference type="ARBA" id="ARBA00022692"/>
    </source>
</evidence>
<dbReference type="AlphaFoldDB" id="V5EUE8"/>
<feature type="domain" description="T-SNARE coiled-coil homology" evidence="12">
    <location>
        <begin position="209"/>
        <end position="271"/>
    </location>
</feature>
<name>V5EUE8_KALBG</name>
<dbReference type="Gene3D" id="1.20.5.110">
    <property type="match status" value="1"/>
</dbReference>
<evidence type="ECO:0000256" key="11">
    <source>
        <dbReference type="SAM" id="Phobius"/>
    </source>
</evidence>
<evidence type="ECO:0000256" key="3">
    <source>
        <dbReference type="ARBA" id="ARBA00022448"/>
    </source>
</evidence>
<dbReference type="PROSITE" id="PS50192">
    <property type="entry name" value="T_SNARE"/>
    <property type="match status" value="1"/>
</dbReference>
<evidence type="ECO:0000256" key="1">
    <source>
        <dbReference type="ARBA" id="ARBA00004409"/>
    </source>
</evidence>
<evidence type="ECO:0000256" key="5">
    <source>
        <dbReference type="ARBA" id="ARBA00022927"/>
    </source>
</evidence>
<evidence type="ECO:0000313" key="13">
    <source>
        <dbReference type="EMBL" id="EST06773.1"/>
    </source>
</evidence>
<dbReference type="CDD" id="cd15845">
    <property type="entry name" value="SNARE_syntaxin16"/>
    <property type="match status" value="1"/>
</dbReference>
<dbReference type="STRING" id="1365824.V5EUE8"/>
<keyword evidence="3" id="KW-0813">Transport</keyword>
<evidence type="ECO:0000256" key="2">
    <source>
        <dbReference type="ARBA" id="ARBA00009063"/>
    </source>
</evidence>
<comment type="similarity">
    <text evidence="2">Belongs to the syntaxin family.</text>
</comment>
<dbReference type="Proteomes" id="UP000019377">
    <property type="component" value="Unassembled WGS sequence"/>
</dbReference>
<dbReference type="GO" id="GO:0006886">
    <property type="term" value="P:intracellular protein transport"/>
    <property type="evidence" value="ECO:0007669"/>
    <property type="project" value="InterPro"/>
</dbReference>
<evidence type="ECO:0000256" key="9">
    <source>
        <dbReference type="ARBA" id="ARBA00023136"/>
    </source>
</evidence>
<dbReference type="Gene3D" id="1.20.58.70">
    <property type="match status" value="1"/>
</dbReference>
<proteinExistence type="inferred from homology"/>
<keyword evidence="6 11" id="KW-1133">Transmembrane helix</keyword>
<comment type="subcellular location">
    <subcellularLocation>
        <location evidence="1">Golgi apparatus membrane</location>
        <topology evidence="1">Single-pass type IV membrane protein</topology>
    </subcellularLocation>
</comment>
<dbReference type="InterPro" id="IPR010989">
    <property type="entry name" value="SNARE"/>
</dbReference>
<keyword evidence="9 11" id="KW-0472">Membrane</keyword>
<dbReference type="InterPro" id="IPR000727">
    <property type="entry name" value="T_SNARE_dom"/>
</dbReference>
<accession>V5EUE8</accession>
<dbReference type="PANTHER" id="PTHR19957">
    <property type="entry name" value="SYNTAXIN"/>
    <property type="match status" value="1"/>
</dbReference>
<evidence type="ECO:0000256" key="10">
    <source>
        <dbReference type="SAM" id="MobiDB-lite"/>
    </source>
</evidence>